<protein>
    <submittedName>
        <fullName evidence="1">Uncharacterized protein</fullName>
    </submittedName>
</protein>
<reference evidence="3 4" key="1">
    <citation type="submission" date="2018-08" db="EMBL/GenBank/DDBJ databases">
        <title>Aphanomyces genome sequencing and annotation.</title>
        <authorList>
            <person name="Minardi D."/>
            <person name="Oidtmann B."/>
            <person name="Van Der Giezen M."/>
            <person name="Studholme D.J."/>
        </authorList>
    </citation>
    <scope>NUCLEOTIDE SEQUENCE [LARGE SCALE GENOMIC DNA]</scope>
    <source>
        <strain evidence="2 3">Da</strain>
        <strain evidence="1 4">Sv</strain>
    </source>
</reference>
<sequence>MEPRKTQKRLSDAQRIEVYTRHSRFKVGKLKALRLEFQVTLEALSKIWKRAYDTKADQADKVTYEHRVENLIESYFKVTAVSTL</sequence>
<evidence type="ECO:0000313" key="4">
    <source>
        <dbReference type="Proteomes" id="UP000285712"/>
    </source>
</evidence>
<dbReference type="EMBL" id="QUTH01002306">
    <property type="protein sequence ID" value="RHZ26702.1"/>
    <property type="molecule type" value="Genomic_DNA"/>
</dbReference>
<dbReference type="Proteomes" id="UP000285430">
    <property type="component" value="Unassembled WGS sequence"/>
</dbReference>
<comment type="caution">
    <text evidence="1">The sequence shown here is derived from an EMBL/GenBank/DDBJ whole genome shotgun (WGS) entry which is preliminary data.</text>
</comment>
<evidence type="ECO:0000313" key="1">
    <source>
        <dbReference type="EMBL" id="RHZ02001.1"/>
    </source>
</evidence>
<organism evidence="1 4">
    <name type="scientific">Aphanomyces astaci</name>
    <name type="common">Crayfish plague agent</name>
    <dbReference type="NCBI Taxonomy" id="112090"/>
    <lineage>
        <taxon>Eukaryota</taxon>
        <taxon>Sar</taxon>
        <taxon>Stramenopiles</taxon>
        <taxon>Oomycota</taxon>
        <taxon>Saprolegniomycetes</taxon>
        <taxon>Saprolegniales</taxon>
        <taxon>Verrucalvaceae</taxon>
        <taxon>Aphanomyces</taxon>
    </lineage>
</organism>
<dbReference type="Proteomes" id="UP000285712">
    <property type="component" value="Unassembled WGS sequence"/>
</dbReference>
<evidence type="ECO:0000313" key="3">
    <source>
        <dbReference type="Proteomes" id="UP000285430"/>
    </source>
</evidence>
<proteinExistence type="predicted"/>
<dbReference type="EMBL" id="QUTG01000510">
    <property type="protein sequence ID" value="RHZ02001.1"/>
    <property type="molecule type" value="Genomic_DNA"/>
</dbReference>
<name>A0A3R7AP17_APHAT</name>
<evidence type="ECO:0000313" key="2">
    <source>
        <dbReference type="EMBL" id="RHZ26702.1"/>
    </source>
</evidence>
<dbReference type="AlphaFoldDB" id="A0A3R7AP17"/>
<gene>
    <name evidence="1" type="ORF">DYB35_012942</name>
    <name evidence="2" type="ORF">DYB37_006437</name>
</gene>
<accession>A0A3R7AP17</accession>